<evidence type="ECO:0000313" key="4">
    <source>
        <dbReference type="EMBL" id="QDU67923.1"/>
    </source>
</evidence>
<evidence type="ECO:0000256" key="2">
    <source>
        <dbReference type="ARBA" id="ARBA00023315"/>
    </source>
</evidence>
<feature type="domain" description="N-acetyltransferase" evidence="3">
    <location>
        <begin position="6"/>
        <end position="165"/>
    </location>
</feature>
<dbReference type="SUPFAM" id="SSF55729">
    <property type="entry name" value="Acyl-CoA N-acyltransferases (Nat)"/>
    <property type="match status" value="1"/>
</dbReference>
<reference evidence="4 5" key="1">
    <citation type="submission" date="2019-02" db="EMBL/GenBank/DDBJ databases">
        <title>Deep-cultivation of Planctomycetes and their phenomic and genomic characterization uncovers novel biology.</title>
        <authorList>
            <person name="Wiegand S."/>
            <person name="Jogler M."/>
            <person name="Boedeker C."/>
            <person name="Pinto D."/>
            <person name="Vollmers J."/>
            <person name="Rivas-Marin E."/>
            <person name="Kohn T."/>
            <person name="Peeters S.H."/>
            <person name="Heuer A."/>
            <person name="Rast P."/>
            <person name="Oberbeckmann S."/>
            <person name="Bunk B."/>
            <person name="Jeske O."/>
            <person name="Meyerdierks A."/>
            <person name="Storesund J.E."/>
            <person name="Kallscheuer N."/>
            <person name="Luecker S."/>
            <person name="Lage O.M."/>
            <person name="Pohl T."/>
            <person name="Merkel B.J."/>
            <person name="Hornburger P."/>
            <person name="Mueller R.-W."/>
            <person name="Bruemmer F."/>
            <person name="Labrenz M."/>
            <person name="Spormann A.M."/>
            <person name="Op den Camp H."/>
            <person name="Overmann J."/>
            <person name="Amann R."/>
            <person name="Jetten M.S.M."/>
            <person name="Mascher T."/>
            <person name="Medema M.H."/>
            <person name="Devos D.P."/>
            <person name="Kaster A.-K."/>
            <person name="Ovreas L."/>
            <person name="Rohde M."/>
            <person name="Galperin M.Y."/>
            <person name="Jogler C."/>
        </authorList>
    </citation>
    <scope>NUCLEOTIDE SEQUENCE [LARGE SCALE GENOMIC DNA]</scope>
    <source>
        <strain evidence="4 5">Pla133</strain>
    </source>
</reference>
<accession>A0A518BLS2</accession>
<keyword evidence="1 4" id="KW-0808">Transferase</keyword>
<proteinExistence type="predicted"/>
<keyword evidence="5" id="KW-1185">Reference proteome</keyword>
<gene>
    <name evidence="4" type="ORF">Pla133_30120</name>
</gene>
<dbReference type="EMBL" id="CP036287">
    <property type="protein sequence ID" value="QDU67923.1"/>
    <property type="molecule type" value="Genomic_DNA"/>
</dbReference>
<dbReference type="InterPro" id="IPR016181">
    <property type="entry name" value="Acyl_CoA_acyltransferase"/>
</dbReference>
<dbReference type="AlphaFoldDB" id="A0A518BLS2"/>
<dbReference type="Proteomes" id="UP000316921">
    <property type="component" value="Chromosome"/>
</dbReference>
<protein>
    <submittedName>
        <fullName evidence="4">Ribosomal-protein-alanine N-acetyltransferase</fullName>
    </submittedName>
</protein>
<evidence type="ECO:0000313" key="5">
    <source>
        <dbReference type="Proteomes" id="UP000316921"/>
    </source>
</evidence>
<dbReference type="CDD" id="cd04301">
    <property type="entry name" value="NAT_SF"/>
    <property type="match status" value="1"/>
</dbReference>
<name>A0A518BLS2_9BACT</name>
<dbReference type="PROSITE" id="PS51186">
    <property type="entry name" value="GNAT"/>
    <property type="match status" value="1"/>
</dbReference>
<sequence length="166" mass="17835">MEPASPAIRLDAEVGDDELGRLLLAAFVDRDHPDPAGAQVRLEPRRVRPRGRLIAARNGARGELLGVAFLVAPGSGTAQVAGPDEGEIQLLAVAPDQRRRGAGRLLMEAAIAEGQRLGWAAMVLSTRPTMGPAHALYHSLGFERCAARDWIGDERPFLVFRLDLGC</sequence>
<dbReference type="InterPro" id="IPR000182">
    <property type="entry name" value="GNAT_dom"/>
</dbReference>
<dbReference type="InterPro" id="IPR050832">
    <property type="entry name" value="Bact_Acetyltransf"/>
</dbReference>
<evidence type="ECO:0000259" key="3">
    <source>
        <dbReference type="PROSITE" id="PS51186"/>
    </source>
</evidence>
<dbReference type="Gene3D" id="3.40.630.30">
    <property type="match status" value="1"/>
</dbReference>
<dbReference type="RefSeq" id="WP_145066507.1">
    <property type="nucleotide sequence ID" value="NZ_CP036287.1"/>
</dbReference>
<dbReference type="Pfam" id="PF00583">
    <property type="entry name" value="Acetyltransf_1"/>
    <property type="match status" value="1"/>
</dbReference>
<dbReference type="PANTHER" id="PTHR43877">
    <property type="entry name" value="AMINOALKYLPHOSPHONATE N-ACETYLTRANSFERASE-RELATED-RELATED"/>
    <property type="match status" value="1"/>
</dbReference>
<organism evidence="4 5">
    <name type="scientific">Engelhardtia mirabilis</name>
    <dbReference type="NCBI Taxonomy" id="2528011"/>
    <lineage>
        <taxon>Bacteria</taxon>
        <taxon>Pseudomonadati</taxon>
        <taxon>Planctomycetota</taxon>
        <taxon>Planctomycetia</taxon>
        <taxon>Planctomycetia incertae sedis</taxon>
        <taxon>Engelhardtia</taxon>
    </lineage>
</organism>
<evidence type="ECO:0000256" key="1">
    <source>
        <dbReference type="ARBA" id="ARBA00022679"/>
    </source>
</evidence>
<dbReference type="GO" id="GO:0016747">
    <property type="term" value="F:acyltransferase activity, transferring groups other than amino-acyl groups"/>
    <property type="evidence" value="ECO:0007669"/>
    <property type="project" value="InterPro"/>
</dbReference>
<dbReference type="KEGG" id="pbap:Pla133_30120"/>
<keyword evidence="2" id="KW-0012">Acyltransferase</keyword>